<dbReference type="InterPro" id="IPR041117">
    <property type="entry name" value="SoxA_A3"/>
</dbReference>
<proteinExistence type="predicted"/>
<organism evidence="3 4">
    <name type="scientific">Alloyangia pacifica</name>
    <dbReference type="NCBI Taxonomy" id="311180"/>
    <lineage>
        <taxon>Bacteria</taxon>
        <taxon>Pseudomonadati</taxon>
        <taxon>Pseudomonadota</taxon>
        <taxon>Alphaproteobacteria</taxon>
        <taxon>Rhodobacterales</taxon>
        <taxon>Roseobacteraceae</taxon>
        <taxon>Alloyangia</taxon>
    </lineage>
</organism>
<reference evidence="3 4" key="1">
    <citation type="submission" date="2017-06" db="EMBL/GenBank/DDBJ databases">
        <title>Yangia sp. YSBP01 complete genome sequence.</title>
        <authorList>
            <person name="Woo J.-H."/>
            <person name="Kim H.-S."/>
        </authorList>
    </citation>
    <scope>NUCLEOTIDE SEQUENCE [LARGE SCALE GENOMIC DNA]</scope>
    <source>
        <strain evidence="3 4">YSBP01</strain>
    </source>
</reference>
<dbReference type="GO" id="GO:0016491">
    <property type="term" value="F:oxidoreductase activity"/>
    <property type="evidence" value="ECO:0007669"/>
    <property type="project" value="UniProtKB-KW"/>
</dbReference>
<keyword evidence="1" id="KW-0560">Oxidoreductase</keyword>
<dbReference type="EMBL" id="CP022190">
    <property type="protein sequence ID" value="AWI84751.1"/>
    <property type="molecule type" value="Genomic_DNA"/>
</dbReference>
<evidence type="ECO:0000259" key="2">
    <source>
        <dbReference type="Pfam" id="PF17806"/>
    </source>
</evidence>
<gene>
    <name evidence="3" type="ORF">CEW88_13205</name>
</gene>
<dbReference type="Proteomes" id="UP000244915">
    <property type="component" value="Chromosome 2"/>
</dbReference>
<evidence type="ECO:0000256" key="1">
    <source>
        <dbReference type="ARBA" id="ARBA00023002"/>
    </source>
</evidence>
<protein>
    <recommendedName>
        <fullName evidence="2">SoxA A3 domain-containing protein</fullName>
    </recommendedName>
</protein>
<accession>A0A2U8HG11</accession>
<dbReference type="Pfam" id="PF17806">
    <property type="entry name" value="SO_alpha_A3"/>
    <property type="match status" value="1"/>
</dbReference>
<name>A0A2U8HG11_9RHOB</name>
<sequence>MGRGPAIVSGGVGGTGAPEGFCKDSALAQKENMRPVEPLRRWAILGMAADQNKTAKVTALAVMADLTGKAIPETGTTIFRPRPSASEFTLLGMRSAAQSLWPALETGACRRAA</sequence>
<dbReference type="KEGG" id="ypac:CEW88_13205"/>
<dbReference type="AlphaFoldDB" id="A0A2U8HG11"/>
<evidence type="ECO:0000313" key="4">
    <source>
        <dbReference type="Proteomes" id="UP000244915"/>
    </source>
</evidence>
<feature type="domain" description="SoxA A3" evidence="2">
    <location>
        <begin position="23"/>
        <end position="91"/>
    </location>
</feature>
<evidence type="ECO:0000313" key="3">
    <source>
        <dbReference type="EMBL" id="AWI84751.1"/>
    </source>
</evidence>